<gene>
    <name evidence="2" type="ORF">GCM10009716_39730</name>
</gene>
<organism evidence="2 3">
    <name type="scientific">Streptomyces sodiiphilus</name>
    <dbReference type="NCBI Taxonomy" id="226217"/>
    <lineage>
        <taxon>Bacteria</taxon>
        <taxon>Bacillati</taxon>
        <taxon>Actinomycetota</taxon>
        <taxon>Actinomycetes</taxon>
        <taxon>Kitasatosporales</taxon>
        <taxon>Streptomycetaceae</taxon>
        <taxon>Streptomyces</taxon>
    </lineage>
</organism>
<evidence type="ECO:0000313" key="3">
    <source>
        <dbReference type="Proteomes" id="UP001501303"/>
    </source>
</evidence>
<evidence type="ECO:0000256" key="1">
    <source>
        <dbReference type="SAM" id="MobiDB-lite"/>
    </source>
</evidence>
<dbReference type="EMBL" id="BAAAMJ010000048">
    <property type="protein sequence ID" value="GAA1927823.1"/>
    <property type="molecule type" value="Genomic_DNA"/>
</dbReference>
<evidence type="ECO:0000313" key="2">
    <source>
        <dbReference type="EMBL" id="GAA1927823.1"/>
    </source>
</evidence>
<protein>
    <submittedName>
        <fullName evidence="2">Uncharacterized protein</fullName>
    </submittedName>
</protein>
<feature type="region of interest" description="Disordered" evidence="1">
    <location>
        <begin position="18"/>
        <end position="80"/>
    </location>
</feature>
<sequence>MRSRMKPRKIRAAVSFVTAERSTASSGSRVAGFSQMPKKKRVTRSPRSAVPSSGTSAMPRTAGSPAGATAAANTSSLVPK</sequence>
<dbReference type="Proteomes" id="UP001501303">
    <property type="component" value="Unassembled WGS sequence"/>
</dbReference>
<proteinExistence type="predicted"/>
<comment type="caution">
    <text evidence="2">The sequence shown here is derived from an EMBL/GenBank/DDBJ whole genome shotgun (WGS) entry which is preliminary data.</text>
</comment>
<feature type="compositionally biased region" description="Low complexity" evidence="1">
    <location>
        <begin position="61"/>
        <end position="80"/>
    </location>
</feature>
<accession>A0ABN2PQ46</accession>
<keyword evidence="3" id="KW-1185">Reference proteome</keyword>
<name>A0ABN2PQ46_9ACTN</name>
<reference evidence="2 3" key="1">
    <citation type="journal article" date="2019" name="Int. J. Syst. Evol. Microbiol.">
        <title>The Global Catalogue of Microorganisms (GCM) 10K type strain sequencing project: providing services to taxonomists for standard genome sequencing and annotation.</title>
        <authorList>
            <consortium name="The Broad Institute Genomics Platform"/>
            <consortium name="The Broad Institute Genome Sequencing Center for Infectious Disease"/>
            <person name="Wu L."/>
            <person name="Ma J."/>
        </authorList>
    </citation>
    <scope>NUCLEOTIDE SEQUENCE [LARGE SCALE GENOMIC DNA]</scope>
    <source>
        <strain evidence="2 3">JCM 13581</strain>
    </source>
</reference>